<proteinExistence type="predicted"/>
<reference evidence="2" key="2">
    <citation type="submission" date="2020-05" db="UniProtKB">
        <authorList>
            <consortium name="EnsemblMetazoa"/>
        </authorList>
    </citation>
    <scope>IDENTIFICATION</scope>
    <source>
        <strain evidence="2">CM1001059</strain>
    </source>
</reference>
<keyword evidence="3" id="KW-1185">Reference proteome</keyword>
<evidence type="ECO:0000256" key="1">
    <source>
        <dbReference type="SAM" id="MobiDB-lite"/>
    </source>
</evidence>
<dbReference type="AlphaFoldDB" id="A0A182TNZ4"/>
<name>A0A182TNZ4_9DIPT</name>
<evidence type="ECO:0000313" key="3">
    <source>
        <dbReference type="Proteomes" id="UP000075902"/>
    </source>
</evidence>
<dbReference type="Proteomes" id="UP000075902">
    <property type="component" value="Unassembled WGS sequence"/>
</dbReference>
<protein>
    <submittedName>
        <fullName evidence="2">Uncharacterized protein</fullName>
    </submittedName>
</protein>
<dbReference type="VEuPathDB" id="VectorBase:AMEC005769"/>
<evidence type="ECO:0000313" key="2">
    <source>
        <dbReference type="EnsemblMetazoa" id="AMEC005769-PA"/>
    </source>
</evidence>
<dbReference type="EnsemblMetazoa" id="AMEC005769-RA">
    <property type="protein sequence ID" value="AMEC005769-PA"/>
    <property type="gene ID" value="AMEC005769"/>
</dbReference>
<sequence>RAPQVREKLRAQQSNHLAAYGDHVLRVREANAQLHRAGAQWAPVLSVPGAQHAALLPGKAESRLPPRGGRVRERGHTVLAGQSGPAGCDRAEGAGTGRVRDRSQLQRGRRAAVGRTAQSTDPPAHGRGRLPLAEGDGWALLSGAVLEAERDRRQSAAVRSVQRGAGAAERVLRLEGAQVFGRISAPHVDGAVPRQAHHVPEQCDRVSGGEEGEVGATHGRMWKVKVM</sequence>
<organism evidence="2 3">
    <name type="scientific">Anopheles melas</name>
    <dbReference type="NCBI Taxonomy" id="34690"/>
    <lineage>
        <taxon>Eukaryota</taxon>
        <taxon>Metazoa</taxon>
        <taxon>Ecdysozoa</taxon>
        <taxon>Arthropoda</taxon>
        <taxon>Hexapoda</taxon>
        <taxon>Insecta</taxon>
        <taxon>Pterygota</taxon>
        <taxon>Neoptera</taxon>
        <taxon>Endopterygota</taxon>
        <taxon>Diptera</taxon>
        <taxon>Nematocera</taxon>
        <taxon>Culicoidea</taxon>
        <taxon>Culicidae</taxon>
        <taxon>Anophelinae</taxon>
        <taxon>Anopheles</taxon>
    </lineage>
</organism>
<reference evidence="3" key="1">
    <citation type="submission" date="2014-01" db="EMBL/GenBank/DDBJ databases">
        <title>The Genome Sequence of Anopheles melas CM1001059_A (V2).</title>
        <authorList>
            <consortium name="The Broad Institute Genomics Platform"/>
            <person name="Neafsey D.E."/>
            <person name="Besansky N."/>
            <person name="Howell P."/>
            <person name="Walton C."/>
            <person name="Young S.K."/>
            <person name="Zeng Q."/>
            <person name="Gargeya S."/>
            <person name="Fitzgerald M."/>
            <person name="Haas B."/>
            <person name="Abouelleil A."/>
            <person name="Allen A.W."/>
            <person name="Alvarado L."/>
            <person name="Arachchi H.M."/>
            <person name="Berlin A.M."/>
            <person name="Chapman S.B."/>
            <person name="Gainer-Dewar J."/>
            <person name="Goldberg J."/>
            <person name="Griggs A."/>
            <person name="Gujja S."/>
            <person name="Hansen M."/>
            <person name="Howarth C."/>
            <person name="Imamovic A."/>
            <person name="Ireland A."/>
            <person name="Larimer J."/>
            <person name="McCowan C."/>
            <person name="Murphy C."/>
            <person name="Pearson M."/>
            <person name="Poon T.W."/>
            <person name="Priest M."/>
            <person name="Roberts A."/>
            <person name="Saif S."/>
            <person name="Shea T."/>
            <person name="Sisk P."/>
            <person name="Sykes S."/>
            <person name="Wortman J."/>
            <person name="Nusbaum C."/>
            <person name="Birren B."/>
        </authorList>
    </citation>
    <scope>NUCLEOTIDE SEQUENCE [LARGE SCALE GENOMIC DNA]</scope>
    <source>
        <strain evidence="3">CM1001059</strain>
    </source>
</reference>
<feature type="region of interest" description="Disordered" evidence="1">
    <location>
        <begin position="79"/>
        <end position="130"/>
    </location>
</feature>
<accession>A0A182TNZ4</accession>